<evidence type="ECO:0000256" key="3">
    <source>
        <dbReference type="ARBA" id="ARBA00022630"/>
    </source>
</evidence>
<dbReference type="FunFam" id="2.40.110.10:FF:000002">
    <property type="entry name" value="Acyl-CoA dehydrogenase fadE12"/>
    <property type="match status" value="1"/>
</dbReference>
<keyword evidence="5 7" id="KW-0560">Oxidoreductase</keyword>
<dbReference type="OrthoDB" id="8876745at2"/>
<proteinExistence type="inferred from homology"/>
<evidence type="ECO:0000313" key="12">
    <source>
        <dbReference type="Proteomes" id="UP000267536"/>
    </source>
</evidence>
<gene>
    <name evidence="11" type="ORF">EF294_07170</name>
</gene>
<sequence length="383" mass="41224">MNFEESAEHQDLRRAVAKLCERFGDEYFRDVLARDAKTDELWSALGEHGFLGVNLPEEYGGGGAGIAELAIVVEETAAAGSPLLLLLVSAAISGEVLKDFGTAEQQQRWLPAMADGSDKMVFAITEPNAGSNSHQISTTATRDGDGWLLRGTKYYISGVDEASHLLVVARTGTTDSGRGTMTLFVVDTDAPGLQRNMIPVEVRAPEKQFTLSFDDVRVGDDRRVGEVDAGMEIVFRGLNPERITGAAIENGIARYALAKAARYASEREVWGVPIGSHQGVAHPMAAAAIELEASRLMMAKAAWCHDNRKPAGEVSNMAKYLAAESALHSIDTAIQTHGGNGLATEYGLAHLWGMARLLKIAPVSREMILNYVSGHSLGLPRSY</sequence>
<evidence type="ECO:0000256" key="7">
    <source>
        <dbReference type="RuleBase" id="RU362125"/>
    </source>
</evidence>
<dbReference type="InterPro" id="IPR013786">
    <property type="entry name" value="AcylCoA_DH/ox_N"/>
</dbReference>
<evidence type="ECO:0000256" key="2">
    <source>
        <dbReference type="ARBA" id="ARBA00009347"/>
    </source>
</evidence>
<dbReference type="InterPro" id="IPR009075">
    <property type="entry name" value="AcylCo_DH/oxidase_C"/>
</dbReference>
<dbReference type="Gene3D" id="1.10.540.10">
    <property type="entry name" value="Acyl-CoA dehydrogenase/oxidase, N-terminal domain"/>
    <property type="match status" value="1"/>
</dbReference>
<dbReference type="AlphaFoldDB" id="A0A3N4HER0"/>
<dbReference type="InterPro" id="IPR009100">
    <property type="entry name" value="AcylCoA_DH/oxidase_NM_dom_sf"/>
</dbReference>
<dbReference type="SUPFAM" id="SSF56645">
    <property type="entry name" value="Acyl-CoA dehydrogenase NM domain-like"/>
    <property type="match status" value="1"/>
</dbReference>
<dbReference type="RefSeq" id="WP_123927345.1">
    <property type="nucleotide sequence ID" value="NZ_JBPSDP010000004.1"/>
</dbReference>
<feature type="domain" description="Acyl-CoA dehydrogenase/oxidase N-terminal" evidence="10">
    <location>
        <begin position="6"/>
        <end position="116"/>
    </location>
</feature>
<dbReference type="InterPro" id="IPR046373">
    <property type="entry name" value="Acyl-CoA_Oxase/DH_mid-dom_sf"/>
</dbReference>
<evidence type="ECO:0000256" key="5">
    <source>
        <dbReference type="ARBA" id="ARBA00023002"/>
    </source>
</evidence>
<dbReference type="PIRSF" id="PIRSF016578">
    <property type="entry name" value="HsaA"/>
    <property type="match status" value="1"/>
</dbReference>
<evidence type="ECO:0000256" key="4">
    <source>
        <dbReference type="ARBA" id="ARBA00022827"/>
    </source>
</evidence>
<evidence type="ECO:0000259" key="10">
    <source>
        <dbReference type="Pfam" id="PF02771"/>
    </source>
</evidence>
<evidence type="ECO:0000259" key="8">
    <source>
        <dbReference type="Pfam" id="PF00441"/>
    </source>
</evidence>
<dbReference type="Pfam" id="PF02770">
    <property type="entry name" value="Acyl-CoA_dh_M"/>
    <property type="match status" value="1"/>
</dbReference>
<dbReference type="EMBL" id="RKMH01000004">
    <property type="protein sequence ID" value="RPA64864.1"/>
    <property type="molecule type" value="Genomic_DNA"/>
</dbReference>
<dbReference type="CDD" id="cd00567">
    <property type="entry name" value="ACAD"/>
    <property type="match status" value="1"/>
</dbReference>
<dbReference type="Gene3D" id="1.20.140.10">
    <property type="entry name" value="Butyryl-CoA Dehydrogenase, subunit A, domain 3"/>
    <property type="match status" value="1"/>
</dbReference>
<dbReference type="InterPro" id="IPR037069">
    <property type="entry name" value="AcylCoA_DH/ox_N_sf"/>
</dbReference>
<name>A0A3N4HER0_9ACTN</name>
<dbReference type="Pfam" id="PF02771">
    <property type="entry name" value="Acyl-CoA_dh_N"/>
    <property type="match status" value="1"/>
</dbReference>
<comment type="caution">
    <text evidence="11">The sequence shown here is derived from an EMBL/GenBank/DDBJ whole genome shotgun (WGS) entry which is preliminary data.</text>
</comment>
<dbReference type="FunFam" id="1.20.140.10:FF:000012">
    <property type="entry name" value="Acyl-CoA dehydrogenase fadE12"/>
    <property type="match status" value="1"/>
</dbReference>
<comment type="catalytic activity">
    <reaction evidence="6">
        <text>a 2,3-saturated acyl-CoA + A = a 2,3-dehydroacyl-CoA + AH2</text>
        <dbReference type="Rhea" id="RHEA:48608"/>
        <dbReference type="ChEBI" id="CHEBI:13193"/>
        <dbReference type="ChEBI" id="CHEBI:17499"/>
        <dbReference type="ChEBI" id="CHEBI:60015"/>
        <dbReference type="ChEBI" id="CHEBI:65111"/>
    </reaction>
</comment>
<dbReference type="Pfam" id="PF00441">
    <property type="entry name" value="Acyl-CoA_dh_1"/>
    <property type="match status" value="1"/>
</dbReference>
<reference evidence="11 12" key="1">
    <citation type="submission" date="2018-11" db="EMBL/GenBank/DDBJ databases">
        <title>Draft genome sequence of Gordonia sp. RS15-1S isolated from rice stems.</title>
        <authorList>
            <person name="Muangham S."/>
        </authorList>
    </citation>
    <scope>NUCLEOTIDE SEQUENCE [LARGE SCALE GENOMIC DNA]</scope>
    <source>
        <strain evidence="11 12">RS15-1S</strain>
    </source>
</reference>
<feature type="domain" description="Acyl-CoA dehydrogenase/oxidase C-terminal" evidence="8">
    <location>
        <begin position="229"/>
        <end position="362"/>
    </location>
</feature>
<dbReference type="SUPFAM" id="SSF47203">
    <property type="entry name" value="Acyl-CoA dehydrogenase C-terminal domain-like"/>
    <property type="match status" value="1"/>
</dbReference>
<accession>A0A3N4HER0</accession>
<dbReference type="InterPro" id="IPR006091">
    <property type="entry name" value="Acyl-CoA_Oxase/DH_mid-dom"/>
</dbReference>
<dbReference type="InterPro" id="IPR036250">
    <property type="entry name" value="AcylCo_DH-like_C"/>
</dbReference>
<comment type="similarity">
    <text evidence="2 7">Belongs to the acyl-CoA dehydrogenase family.</text>
</comment>
<dbReference type="PANTHER" id="PTHR48083:SF1">
    <property type="entry name" value="DEHYDROGENASE, PUTATIVE (AFU_ORTHOLOGUE AFUA_7G06510)-RELATED"/>
    <property type="match status" value="1"/>
</dbReference>
<dbReference type="Proteomes" id="UP000267536">
    <property type="component" value="Unassembled WGS sequence"/>
</dbReference>
<dbReference type="GO" id="GO:0003995">
    <property type="term" value="F:acyl-CoA dehydrogenase activity"/>
    <property type="evidence" value="ECO:0007669"/>
    <property type="project" value="TreeGrafter"/>
</dbReference>
<dbReference type="InterPro" id="IPR050741">
    <property type="entry name" value="Acyl-CoA_dehydrogenase"/>
</dbReference>
<keyword evidence="3 7" id="KW-0285">Flavoprotein</keyword>
<evidence type="ECO:0000256" key="1">
    <source>
        <dbReference type="ARBA" id="ARBA00001974"/>
    </source>
</evidence>
<dbReference type="PANTHER" id="PTHR48083">
    <property type="entry name" value="MEDIUM-CHAIN SPECIFIC ACYL-COA DEHYDROGENASE, MITOCHONDRIAL-RELATED"/>
    <property type="match status" value="1"/>
</dbReference>
<organism evidence="11 12">
    <name type="scientific">Gordonia oryzae</name>
    <dbReference type="NCBI Taxonomy" id="2487349"/>
    <lineage>
        <taxon>Bacteria</taxon>
        <taxon>Bacillati</taxon>
        <taxon>Actinomycetota</taxon>
        <taxon>Actinomycetes</taxon>
        <taxon>Mycobacteriales</taxon>
        <taxon>Gordoniaceae</taxon>
        <taxon>Gordonia</taxon>
    </lineage>
</organism>
<dbReference type="GO" id="GO:0050660">
    <property type="term" value="F:flavin adenine dinucleotide binding"/>
    <property type="evidence" value="ECO:0007669"/>
    <property type="project" value="InterPro"/>
</dbReference>
<feature type="domain" description="Acyl-CoA oxidase/dehydrogenase middle" evidence="9">
    <location>
        <begin position="122"/>
        <end position="198"/>
    </location>
</feature>
<dbReference type="GO" id="GO:0033539">
    <property type="term" value="P:fatty acid beta-oxidation using acyl-CoA dehydrogenase"/>
    <property type="evidence" value="ECO:0007669"/>
    <property type="project" value="TreeGrafter"/>
</dbReference>
<evidence type="ECO:0000256" key="6">
    <source>
        <dbReference type="ARBA" id="ARBA00052546"/>
    </source>
</evidence>
<keyword evidence="4 7" id="KW-0274">FAD</keyword>
<keyword evidence="12" id="KW-1185">Reference proteome</keyword>
<dbReference type="Gene3D" id="2.40.110.10">
    <property type="entry name" value="Butyryl-CoA Dehydrogenase, subunit A, domain 2"/>
    <property type="match status" value="1"/>
</dbReference>
<comment type="cofactor">
    <cofactor evidence="1 7">
        <name>FAD</name>
        <dbReference type="ChEBI" id="CHEBI:57692"/>
    </cofactor>
</comment>
<evidence type="ECO:0000259" key="9">
    <source>
        <dbReference type="Pfam" id="PF02770"/>
    </source>
</evidence>
<dbReference type="GO" id="GO:0005737">
    <property type="term" value="C:cytoplasm"/>
    <property type="evidence" value="ECO:0007669"/>
    <property type="project" value="TreeGrafter"/>
</dbReference>
<protein>
    <submittedName>
        <fullName evidence="11">Acyl-CoA dehydrogenase</fullName>
    </submittedName>
</protein>
<evidence type="ECO:0000313" key="11">
    <source>
        <dbReference type="EMBL" id="RPA64864.1"/>
    </source>
</evidence>